<dbReference type="Proteomes" id="UP000831859">
    <property type="component" value="Chromosome"/>
</dbReference>
<evidence type="ECO:0000313" key="1">
    <source>
        <dbReference type="EMBL" id="UQS84923.1"/>
    </source>
</evidence>
<reference evidence="1 2" key="1">
    <citation type="journal article" date="2022" name="Int. J. Syst. Evol. Microbiol.">
        <title>Apilactobacillus apisilvae sp. nov., Nicolia spurrieriana gen. nov. sp. nov., Bombilactobacillus folatiphilus sp. nov. and Bombilactobacillus thymidiniphilus sp. nov., four new lactic acid bacterial isolates from stingless bees Tetragonula carbonaria and Austroplebeia australis.</title>
        <authorList>
            <person name="Oliphant S.A."/>
            <person name="Watson-Haigh N.S."/>
            <person name="Sumby K.M."/>
            <person name="Gardner J."/>
            <person name="Groom S."/>
            <person name="Jiranek V."/>
        </authorList>
    </citation>
    <scope>NUCLEOTIDE SEQUENCE [LARGE SCALE GENOMIC DNA]</scope>
    <source>
        <strain evidence="1 2">SG5_A10</strain>
    </source>
</reference>
<protein>
    <submittedName>
        <fullName evidence="1">Toxin-antitoxin system HicB family antitoxin</fullName>
    </submittedName>
</protein>
<dbReference type="RefSeq" id="WP_249510903.1">
    <property type="nucleotide sequence ID" value="NZ_CP093362.1"/>
</dbReference>
<organism evidence="1 2">
    <name type="scientific">Apilactobacillus apisilvae</name>
    <dbReference type="NCBI Taxonomy" id="2923364"/>
    <lineage>
        <taxon>Bacteria</taxon>
        <taxon>Bacillati</taxon>
        <taxon>Bacillota</taxon>
        <taxon>Bacilli</taxon>
        <taxon>Lactobacillales</taxon>
        <taxon>Lactobacillaceae</taxon>
        <taxon>Apilactobacillus</taxon>
    </lineage>
</organism>
<evidence type="ECO:0000313" key="2">
    <source>
        <dbReference type="Proteomes" id="UP000831859"/>
    </source>
</evidence>
<name>A0ABY4PGZ1_9LACO</name>
<keyword evidence="2" id="KW-1185">Reference proteome</keyword>
<accession>A0ABY4PGZ1</accession>
<gene>
    <name evidence="1" type="ORF">MOO46_06680</name>
</gene>
<proteinExistence type="predicted"/>
<dbReference type="EMBL" id="CP093362">
    <property type="protein sequence ID" value="UQS84923.1"/>
    <property type="molecule type" value="Genomic_DNA"/>
</dbReference>
<sequence length="108" mass="12298">MKVTIKLDGMLADQVKKSANTAHTSVEEYITNLLQDTLKTGNFEQRQFVGKRVDGKNVNGNNHLVMMDGIYYRYDLINEKELNQNASYEVIGNNGNILYLKKVKEEGI</sequence>